<dbReference type="RefSeq" id="WP_149855497.1">
    <property type="nucleotide sequence ID" value="NZ_VUOB01000445.1"/>
</dbReference>
<comment type="caution">
    <text evidence="2">The sequence shown here is derived from an EMBL/GenBank/DDBJ whole genome shotgun (WGS) entry which is preliminary data.</text>
</comment>
<dbReference type="GO" id="GO:0043041">
    <property type="term" value="P:amino acid activation for nonribosomal peptide biosynthetic process"/>
    <property type="evidence" value="ECO:0007669"/>
    <property type="project" value="TreeGrafter"/>
</dbReference>
<dbReference type="EMBL" id="VUOB01000445">
    <property type="protein sequence ID" value="KAA2235099.1"/>
    <property type="molecule type" value="Genomic_DNA"/>
</dbReference>
<reference evidence="2 3" key="1">
    <citation type="submission" date="2019-09" db="EMBL/GenBank/DDBJ databases">
        <title>Goodfellowia gen. nov., a new genus of the Pseudonocardineae related to Actinoalloteichus, containing Goodfellowia coeruleoviolacea gen. nov., comb. nov. gen. nov., comb. nov.</title>
        <authorList>
            <person name="Labeda D."/>
        </authorList>
    </citation>
    <scope>NUCLEOTIDE SEQUENCE [LARGE SCALE GENOMIC DNA]</scope>
    <source>
        <strain evidence="2 3">AN110305</strain>
    </source>
</reference>
<accession>A0A5B2V9U0</accession>
<feature type="non-terminal residue" evidence="2">
    <location>
        <position position="1"/>
    </location>
</feature>
<dbReference type="PANTHER" id="PTHR45527:SF1">
    <property type="entry name" value="FATTY ACID SYNTHASE"/>
    <property type="match status" value="1"/>
</dbReference>
<evidence type="ECO:0000313" key="2">
    <source>
        <dbReference type="EMBL" id="KAA2235099.1"/>
    </source>
</evidence>
<dbReference type="GO" id="GO:0044550">
    <property type="term" value="P:secondary metabolite biosynthetic process"/>
    <property type="evidence" value="ECO:0007669"/>
    <property type="project" value="TreeGrafter"/>
</dbReference>
<dbReference type="GO" id="GO:0031177">
    <property type="term" value="F:phosphopantetheine binding"/>
    <property type="evidence" value="ECO:0007669"/>
    <property type="project" value="TreeGrafter"/>
</dbReference>
<dbReference type="InterPro" id="IPR000873">
    <property type="entry name" value="AMP-dep_synth/lig_dom"/>
</dbReference>
<dbReference type="Gene3D" id="3.40.50.980">
    <property type="match status" value="1"/>
</dbReference>
<protein>
    <submittedName>
        <fullName evidence="2">Amino acid adenylation domain-containing protein</fullName>
    </submittedName>
</protein>
<keyword evidence="3" id="KW-1185">Reference proteome</keyword>
<name>A0A5B2V9U0_9PSEU</name>
<dbReference type="Pfam" id="PF00501">
    <property type="entry name" value="AMP-binding"/>
    <property type="match status" value="1"/>
</dbReference>
<dbReference type="SUPFAM" id="SSF56801">
    <property type="entry name" value="Acetyl-CoA synthetase-like"/>
    <property type="match status" value="1"/>
</dbReference>
<gene>
    <name evidence="2" type="ORF">F0L68_41970</name>
</gene>
<dbReference type="PANTHER" id="PTHR45527">
    <property type="entry name" value="NONRIBOSOMAL PEPTIDE SYNTHETASE"/>
    <property type="match status" value="1"/>
</dbReference>
<sequence>ANRIAHHLRSAGAGPGTLVGLCVDRGPDLMPTLLGILKAGAAYLSLDPANPIGRLAQILRDTKASVVVTTAGHAVAVAEIHDRELVVLDDPARRAAIDAAPATGPVGGDD</sequence>
<evidence type="ECO:0000313" key="3">
    <source>
        <dbReference type="Proteomes" id="UP000323454"/>
    </source>
</evidence>
<feature type="domain" description="AMP-dependent synthetase/ligase" evidence="1">
    <location>
        <begin position="1"/>
        <end position="89"/>
    </location>
</feature>
<dbReference type="AlphaFoldDB" id="A0A5B2V9U0"/>
<dbReference type="Proteomes" id="UP000323454">
    <property type="component" value="Unassembled WGS sequence"/>
</dbReference>
<dbReference type="GO" id="GO:0005829">
    <property type="term" value="C:cytosol"/>
    <property type="evidence" value="ECO:0007669"/>
    <property type="project" value="TreeGrafter"/>
</dbReference>
<feature type="non-terminal residue" evidence="2">
    <location>
        <position position="110"/>
    </location>
</feature>
<reference evidence="2 3" key="2">
    <citation type="submission" date="2019-09" db="EMBL/GenBank/DDBJ databases">
        <authorList>
            <person name="Jin C."/>
        </authorList>
    </citation>
    <scope>NUCLEOTIDE SEQUENCE [LARGE SCALE GENOMIC DNA]</scope>
    <source>
        <strain evidence="2 3">AN110305</strain>
    </source>
</reference>
<organism evidence="2 3">
    <name type="scientific">Solihabitans fulvus</name>
    <dbReference type="NCBI Taxonomy" id="1892852"/>
    <lineage>
        <taxon>Bacteria</taxon>
        <taxon>Bacillati</taxon>
        <taxon>Actinomycetota</taxon>
        <taxon>Actinomycetes</taxon>
        <taxon>Pseudonocardiales</taxon>
        <taxon>Pseudonocardiaceae</taxon>
        <taxon>Solihabitans</taxon>
    </lineage>
</organism>
<evidence type="ECO:0000259" key="1">
    <source>
        <dbReference type="Pfam" id="PF00501"/>
    </source>
</evidence>
<dbReference type="OrthoDB" id="2472181at2"/>
<proteinExistence type="predicted"/>